<name>A0ABR6EI61_9ACTN</name>
<dbReference type="Proteomes" id="UP000766698">
    <property type="component" value="Unassembled WGS sequence"/>
</dbReference>
<reference evidence="2" key="1">
    <citation type="journal article" date="2020" name="Syst. Appl. Microbiol.">
        <title>Streptomyces alkaliterrae sp. nov., isolated from an alkaline soil, and emended descriptions of Streptomyces alkaliphilus, Streptomyces calidiresistens and Streptomyces durbertensis.</title>
        <authorList>
            <person name="Swiecimska M."/>
            <person name="Golinska P."/>
            <person name="Nouioui I."/>
            <person name="Wypij M."/>
            <person name="Rai M."/>
            <person name="Sangal V."/>
            <person name="Goodfellow M."/>
        </authorList>
    </citation>
    <scope>NUCLEOTIDE SEQUENCE [LARGE SCALE GENOMIC DNA]</scope>
    <source>
        <strain evidence="2">DSM 104538</strain>
    </source>
</reference>
<organism evidence="1 2">
    <name type="scientific">Streptomyces durbertensis</name>
    <dbReference type="NCBI Taxonomy" id="2448886"/>
    <lineage>
        <taxon>Bacteria</taxon>
        <taxon>Bacillati</taxon>
        <taxon>Actinomycetota</taxon>
        <taxon>Actinomycetes</taxon>
        <taxon>Kitasatosporales</taxon>
        <taxon>Streptomycetaceae</taxon>
        <taxon>Streptomyces</taxon>
    </lineage>
</organism>
<comment type="caution">
    <text evidence="1">The sequence shown here is derived from an EMBL/GenBank/DDBJ whole genome shotgun (WGS) entry which is preliminary data.</text>
</comment>
<sequence length="249" mass="27417">MTRKNRREQHRTRIEAELASARTPDDVFATFDSETALERIASRVVWTSARTMETRARSVRQAAGSGSRQQARSPLMNRTLHHEAACLLEELSCTVIRDEAALAAMRLLVDDRQRIDPDGALAFACLLYLVGGNEAARFWWQFAAGADSLTAAHCLYLHHLQHGEFRDAEHWAEFAWAARSGLKVSLLPATDTPPPPPGASTRPCTTRLSAALTNAMCRLEISDDDDFGTIPRPDPGIVGLVAELERAGT</sequence>
<protein>
    <submittedName>
        <fullName evidence="1">Uncharacterized protein</fullName>
    </submittedName>
</protein>
<gene>
    <name evidence="1" type="ORF">GL263_15720</name>
</gene>
<accession>A0ABR6EI61</accession>
<evidence type="ECO:0000313" key="1">
    <source>
        <dbReference type="EMBL" id="MBB1245005.1"/>
    </source>
</evidence>
<keyword evidence="2" id="KW-1185">Reference proteome</keyword>
<dbReference type="RefSeq" id="WP_182856345.1">
    <property type="nucleotide sequence ID" value="NZ_WMLF01000221.1"/>
</dbReference>
<evidence type="ECO:0000313" key="2">
    <source>
        <dbReference type="Proteomes" id="UP000766698"/>
    </source>
</evidence>
<proteinExistence type="predicted"/>
<dbReference type="EMBL" id="WMLF01000221">
    <property type="protein sequence ID" value="MBB1245005.1"/>
    <property type="molecule type" value="Genomic_DNA"/>
</dbReference>